<keyword evidence="7" id="KW-0325">Glycoprotein</keyword>
<keyword evidence="11" id="KW-1185">Reference proteome</keyword>
<dbReference type="FunFam" id="2.10.25.10:FF:000005">
    <property type="entry name" value="Fibrillin 2"/>
    <property type="match status" value="1"/>
</dbReference>
<proteinExistence type="predicted"/>
<gene>
    <name evidence="9" type="ORF">CAPTEDRAFT_91695</name>
</gene>
<protein>
    <recommendedName>
        <fullName evidence="8">EGF-like domain-containing protein</fullName>
    </recommendedName>
</protein>
<reference evidence="11" key="1">
    <citation type="submission" date="2012-12" db="EMBL/GenBank/DDBJ databases">
        <authorList>
            <person name="Hellsten U."/>
            <person name="Grimwood J."/>
            <person name="Chapman J.A."/>
            <person name="Shapiro H."/>
            <person name="Aerts A."/>
            <person name="Otillar R.P."/>
            <person name="Terry A.Y."/>
            <person name="Boore J.L."/>
            <person name="Simakov O."/>
            <person name="Marletaz F."/>
            <person name="Cho S.-J."/>
            <person name="Edsinger-Gonzales E."/>
            <person name="Havlak P."/>
            <person name="Kuo D.-H."/>
            <person name="Larsson T."/>
            <person name="Lv J."/>
            <person name="Arendt D."/>
            <person name="Savage R."/>
            <person name="Osoegawa K."/>
            <person name="de Jong P."/>
            <person name="Lindberg D.R."/>
            <person name="Seaver E.C."/>
            <person name="Weisblat D.A."/>
            <person name="Putnam N.H."/>
            <person name="Grigoriev I.V."/>
            <person name="Rokhsar D.S."/>
        </authorList>
    </citation>
    <scope>NUCLEOTIDE SEQUENCE</scope>
    <source>
        <strain evidence="11">I ESC-2004</strain>
    </source>
</reference>
<dbReference type="EMBL" id="KB307403">
    <property type="protein sequence ID" value="ELT98966.1"/>
    <property type="molecule type" value="Genomic_DNA"/>
</dbReference>
<keyword evidence="3" id="KW-0245">EGF-like domain</keyword>
<dbReference type="SMART" id="SM00181">
    <property type="entry name" value="EGF"/>
    <property type="match status" value="5"/>
</dbReference>
<feature type="non-terminal residue" evidence="9">
    <location>
        <position position="1"/>
    </location>
</feature>
<organism evidence="9">
    <name type="scientific">Capitella teleta</name>
    <name type="common">Polychaete worm</name>
    <dbReference type="NCBI Taxonomy" id="283909"/>
    <lineage>
        <taxon>Eukaryota</taxon>
        <taxon>Metazoa</taxon>
        <taxon>Spiralia</taxon>
        <taxon>Lophotrochozoa</taxon>
        <taxon>Annelida</taxon>
        <taxon>Polychaeta</taxon>
        <taxon>Sedentaria</taxon>
        <taxon>Scolecida</taxon>
        <taxon>Capitellidae</taxon>
        <taxon>Capitella</taxon>
    </lineage>
</organism>
<dbReference type="SMART" id="SM00179">
    <property type="entry name" value="EGF_CA"/>
    <property type="match status" value="5"/>
</dbReference>
<dbReference type="Pfam" id="PF07645">
    <property type="entry name" value="EGF_CA"/>
    <property type="match status" value="2"/>
</dbReference>
<reference evidence="9 11" key="2">
    <citation type="journal article" date="2013" name="Nature">
        <title>Insights into bilaterian evolution from three spiralian genomes.</title>
        <authorList>
            <person name="Simakov O."/>
            <person name="Marletaz F."/>
            <person name="Cho S.J."/>
            <person name="Edsinger-Gonzales E."/>
            <person name="Havlak P."/>
            <person name="Hellsten U."/>
            <person name="Kuo D.H."/>
            <person name="Larsson T."/>
            <person name="Lv J."/>
            <person name="Arendt D."/>
            <person name="Savage R."/>
            <person name="Osoegawa K."/>
            <person name="de Jong P."/>
            <person name="Grimwood J."/>
            <person name="Chapman J.A."/>
            <person name="Shapiro H."/>
            <person name="Aerts A."/>
            <person name="Otillar R.P."/>
            <person name="Terry A.Y."/>
            <person name="Boore J.L."/>
            <person name="Grigoriev I.V."/>
            <person name="Lindberg D.R."/>
            <person name="Seaver E.C."/>
            <person name="Weisblat D.A."/>
            <person name="Putnam N.H."/>
            <person name="Rokhsar D.S."/>
        </authorList>
    </citation>
    <scope>NUCLEOTIDE SEQUENCE</scope>
    <source>
        <strain evidence="9 11">I ESC-2004</strain>
    </source>
</reference>
<keyword evidence="6" id="KW-1015">Disulfide bond</keyword>
<evidence type="ECO:0000256" key="4">
    <source>
        <dbReference type="ARBA" id="ARBA00022729"/>
    </source>
</evidence>
<dbReference type="EnsemblMetazoa" id="CapteT91695">
    <property type="protein sequence ID" value="CapteP91695"/>
    <property type="gene ID" value="CapteG91695"/>
</dbReference>
<dbReference type="InterPro" id="IPR052080">
    <property type="entry name" value="vWF_C/EGF_Fibrillin"/>
</dbReference>
<dbReference type="HOGENOM" id="CLU_004826_4_0_1"/>
<dbReference type="PROSITE" id="PS01187">
    <property type="entry name" value="EGF_CA"/>
    <property type="match status" value="1"/>
</dbReference>
<dbReference type="PROSITE" id="PS00010">
    <property type="entry name" value="ASX_HYDROXYL"/>
    <property type="match status" value="1"/>
</dbReference>
<evidence type="ECO:0000256" key="2">
    <source>
        <dbReference type="ARBA" id="ARBA00022525"/>
    </source>
</evidence>
<evidence type="ECO:0000313" key="10">
    <source>
        <dbReference type="EnsemblMetazoa" id="CapteP91695"/>
    </source>
</evidence>
<dbReference type="InterPro" id="IPR026823">
    <property type="entry name" value="cEGF"/>
</dbReference>
<reference evidence="10" key="3">
    <citation type="submission" date="2015-06" db="UniProtKB">
        <authorList>
            <consortium name="EnsemblMetazoa"/>
        </authorList>
    </citation>
    <scope>IDENTIFICATION</scope>
</reference>
<name>R7U5J9_CAPTE</name>
<evidence type="ECO:0000256" key="1">
    <source>
        <dbReference type="ARBA" id="ARBA00004613"/>
    </source>
</evidence>
<keyword evidence="5" id="KW-0677">Repeat</keyword>
<dbReference type="STRING" id="283909.R7U5J9"/>
<comment type="subcellular location">
    <subcellularLocation>
        <location evidence="1">Secreted</location>
    </subcellularLocation>
</comment>
<dbReference type="InterPro" id="IPR018097">
    <property type="entry name" value="EGF_Ca-bd_CS"/>
</dbReference>
<evidence type="ECO:0000256" key="3">
    <source>
        <dbReference type="ARBA" id="ARBA00022536"/>
    </source>
</evidence>
<dbReference type="AlphaFoldDB" id="R7U5J9"/>
<dbReference type="InterPro" id="IPR000152">
    <property type="entry name" value="EGF-type_Asp/Asn_hydroxyl_site"/>
</dbReference>
<dbReference type="Proteomes" id="UP000014760">
    <property type="component" value="Unassembled WGS sequence"/>
</dbReference>
<dbReference type="PANTHER" id="PTHR47333">
    <property type="entry name" value="VON WILLEBRAND FACTOR C AND EGF DOMAIN-CONTAINING PROTEIN"/>
    <property type="match status" value="1"/>
</dbReference>
<dbReference type="InterPro" id="IPR009030">
    <property type="entry name" value="Growth_fac_rcpt_cys_sf"/>
</dbReference>
<dbReference type="Pfam" id="PF14670">
    <property type="entry name" value="FXa_inhibition"/>
    <property type="match status" value="2"/>
</dbReference>
<dbReference type="SUPFAM" id="SSF57184">
    <property type="entry name" value="Growth factor receptor domain"/>
    <property type="match status" value="1"/>
</dbReference>
<dbReference type="Pfam" id="PF12662">
    <property type="entry name" value="cEGF"/>
    <property type="match status" value="1"/>
</dbReference>
<feature type="domain" description="EGF-like" evidence="8">
    <location>
        <begin position="95"/>
        <end position="110"/>
    </location>
</feature>
<dbReference type="EMBL" id="AMQN01010251">
    <property type="status" value="NOT_ANNOTATED_CDS"/>
    <property type="molecule type" value="Genomic_DNA"/>
</dbReference>
<dbReference type="OrthoDB" id="6286622at2759"/>
<dbReference type="PANTHER" id="PTHR47333:SF4">
    <property type="entry name" value="EGF-LIKE DOMAIN-CONTAINING PROTEIN"/>
    <property type="match status" value="1"/>
</dbReference>
<dbReference type="GO" id="GO:0005509">
    <property type="term" value="F:calcium ion binding"/>
    <property type="evidence" value="ECO:0007669"/>
    <property type="project" value="InterPro"/>
</dbReference>
<dbReference type="InterPro" id="IPR000742">
    <property type="entry name" value="EGF"/>
</dbReference>
<evidence type="ECO:0000256" key="6">
    <source>
        <dbReference type="ARBA" id="ARBA00023157"/>
    </source>
</evidence>
<dbReference type="InterPro" id="IPR049883">
    <property type="entry name" value="NOTCH1_EGF-like"/>
</dbReference>
<evidence type="ECO:0000313" key="11">
    <source>
        <dbReference type="Proteomes" id="UP000014760"/>
    </source>
</evidence>
<evidence type="ECO:0000256" key="5">
    <source>
        <dbReference type="ARBA" id="ARBA00022737"/>
    </source>
</evidence>
<sequence>CESGCQNTNGSFVCTCDEGFQLSEDKVHCEDIRECDVFNGGCSHTCVEKEGSYSCSCPYDHRLNQTDSRTCYDVNECYNDVCERGCQNTNGSFVCTCDEGFQLSEDKVHCEANAVIVPFADIRECDVFNGGCSHTCVEEEGSYSCSCPYDHRLNQTDSRTCYDIDECARNISDCEDICENKEPFYECSCTEGKYVVDGDPSKCTSRYFKLDK</sequence>
<dbReference type="OMA" id="RINPCER"/>
<evidence type="ECO:0000259" key="8">
    <source>
        <dbReference type="PROSITE" id="PS01186"/>
    </source>
</evidence>
<evidence type="ECO:0000313" key="9">
    <source>
        <dbReference type="EMBL" id="ELT98966.1"/>
    </source>
</evidence>
<keyword evidence="2" id="KW-0964">Secreted</keyword>
<dbReference type="SUPFAM" id="SSF57196">
    <property type="entry name" value="EGF/Laminin"/>
    <property type="match status" value="2"/>
</dbReference>
<evidence type="ECO:0000256" key="7">
    <source>
        <dbReference type="ARBA" id="ARBA00023180"/>
    </source>
</evidence>
<dbReference type="InterPro" id="IPR001881">
    <property type="entry name" value="EGF-like_Ca-bd_dom"/>
</dbReference>
<dbReference type="GO" id="GO:0005576">
    <property type="term" value="C:extracellular region"/>
    <property type="evidence" value="ECO:0007669"/>
    <property type="project" value="UniProtKB-SubCell"/>
</dbReference>
<accession>R7U5J9</accession>
<dbReference type="PROSITE" id="PS01186">
    <property type="entry name" value="EGF_2"/>
    <property type="match status" value="1"/>
</dbReference>
<dbReference type="Gene3D" id="2.10.25.10">
    <property type="entry name" value="Laminin"/>
    <property type="match status" value="5"/>
</dbReference>
<keyword evidence="4" id="KW-0732">Signal</keyword>